<dbReference type="AlphaFoldDB" id="J4G0C7"/>
<feature type="signal peptide" evidence="2">
    <location>
        <begin position="1"/>
        <end position="20"/>
    </location>
</feature>
<evidence type="ECO:0000256" key="2">
    <source>
        <dbReference type="SAM" id="SignalP"/>
    </source>
</evidence>
<feature type="region of interest" description="Disordered" evidence="1">
    <location>
        <begin position="39"/>
        <end position="59"/>
    </location>
</feature>
<proteinExistence type="predicted"/>
<evidence type="ECO:0000313" key="4">
    <source>
        <dbReference type="Proteomes" id="UP000006352"/>
    </source>
</evidence>
<keyword evidence="2" id="KW-0732">Signal</keyword>
<evidence type="ECO:0000313" key="3">
    <source>
        <dbReference type="EMBL" id="CCL98518.1"/>
    </source>
</evidence>
<dbReference type="EMBL" id="HE796887">
    <property type="protein sequence ID" value="CCL98518.1"/>
    <property type="molecule type" value="Genomic_DNA"/>
</dbReference>
<gene>
    <name evidence="3" type="ORF">FIBRA_00517</name>
</gene>
<dbReference type="GeneID" id="24093429"/>
<organism evidence="3 4">
    <name type="scientific">Fibroporia radiculosa</name>
    <dbReference type="NCBI Taxonomy" id="599839"/>
    <lineage>
        <taxon>Eukaryota</taxon>
        <taxon>Fungi</taxon>
        <taxon>Dikarya</taxon>
        <taxon>Basidiomycota</taxon>
        <taxon>Agaricomycotina</taxon>
        <taxon>Agaricomycetes</taxon>
        <taxon>Polyporales</taxon>
        <taxon>Fibroporiaceae</taxon>
        <taxon>Fibroporia</taxon>
    </lineage>
</organism>
<evidence type="ECO:0000256" key="1">
    <source>
        <dbReference type="SAM" id="MobiDB-lite"/>
    </source>
</evidence>
<keyword evidence="4" id="KW-1185">Reference proteome</keyword>
<feature type="chain" id="PRO_5003778070" description="Secreted protein" evidence="2">
    <location>
        <begin position="21"/>
        <end position="271"/>
    </location>
</feature>
<reference evidence="3 4" key="1">
    <citation type="journal article" date="2012" name="Appl. Environ. Microbiol.">
        <title>Short-read sequencing for genomic analysis of the brown rot fungus Fibroporia radiculosa.</title>
        <authorList>
            <person name="Tang J.D."/>
            <person name="Perkins A.D."/>
            <person name="Sonstegard T.S."/>
            <person name="Schroeder S.G."/>
            <person name="Burgess S.C."/>
            <person name="Diehl S.V."/>
        </authorList>
    </citation>
    <scope>NUCLEOTIDE SEQUENCE [LARGE SCALE GENOMIC DNA]</scope>
    <source>
        <strain evidence="3 4">TFFH 294</strain>
    </source>
</reference>
<dbReference type="Proteomes" id="UP000006352">
    <property type="component" value="Unassembled WGS sequence"/>
</dbReference>
<evidence type="ECO:0008006" key="5">
    <source>
        <dbReference type="Google" id="ProtNLM"/>
    </source>
</evidence>
<accession>J4G0C7</accession>
<protein>
    <recommendedName>
        <fullName evidence="5">Secreted protein</fullName>
    </recommendedName>
</protein>
<dbReference type="HOGENOM" id="CLU_061244_0_0_1"/>
<name>J4G0C7_9APHY</name>
<dbReference type="RefSeq" id="XP_012177801.1">
    <property type="nucleotide sequence ID" value="XM_012322411.1"/>
</dbReference>
<dbReference type="OrthoDB" id="2310204at2759"/>
<sequence length="271" mass="30375">MLHRTLWLSVLSLSAFHVLSSPVASSRFEQGQVAITAQPSRKYENGELPPEENTPGWADPRLRGGRLLDVRPPVLLILPSYPSLLFPLQFTIGHLGEPLNVIISGLSDPFVLTEAGLHAYAKSIGYSEECLGLHYGNIHAADLGDGLGRKPEQYLARQYYFPVMGTCWESVRGGHHFRAWKQNGTEADSGAWFIGASLEKDSSKHHQISRDGYNRGRDFLVEQATAGSYRNSMWWQADVEWREGLLEKGNRNVNHDIEQDGRVAILTVRRL</sequence>
<dbReference type="InParanoid" id="J4G0C7"/>